<feature type="region of interest" description="Disordered" evidence="1">
    <location>
        <begin position="439"/>
        <end position="480"/>
    </location>
</feature>
<feature type="compositionally biased region" description="Acidic residues" evidence="1">
    <location>
        <begin position="295"/>
        <end position="366"/>
    </location>
</feature>
<reference evidence="2 3" key="1">
    <citation type="submission" date="2024-01" db="EMBL/GenBank/DDBJ databases">
        <title>A draft genome for the cacao thread blight pathogen Marasmiellus scandens.</title>
        <authorList>
            <person name="Baruah I.K."/>
            <person name="Leung J."/>
            <person name="Bukari Y."/>
            <person name="Amoako-Attah I."/>
            <person name="Meinhardt L.W."/>
            <person name="Bailey B.A."/>
            <person name="Cohen S.P."/>
        </authorList>
    </citation>
    <scope>NUCLEOTIDE SEQUENCE [LARGE SCALE GENOMIC DNA]</scope>
    <source>
        <strain evidence="2 3">GH-19</strain>
    </source>
</reference>
<organism evidence="2 3">
    <name type="scientific">Marasmiellus scandens</name>
    <dbReference type="NCBI Taxonomy" id="2682957"/>
    <lineage>
        <taxon>Eukaryota</taxon>
        <taxon>Fungi</taxon>
        <taxon>Dikarya</taxon>
        <taxon>Basidiomycota</taxon>
        <taxon>Agaricomycotina</taxon>
        <taxon>Agaricomycetes</taxon>
        <taxon>Agaricomycetidae</taxon>
        <taxon>Agaricales</taxon>
        <taxon>Marasmiineae</taxon>
        <taxon>Omphalotaceae</taxon>
        <taxon>Marasmiellus</taxon>
    </lineage>
</organism>
<evidence type="ECO:0000313" key="2">
    <source>
        <dbReference type="EMBL" id="KAK7442260.1"/>
    </source>
</evidence>
<accession>A0ABR1IVT9</accession>
<protein>
    <submittedName>
        <fullName evidence="2">Uncharacterized protein</fullName>
    </submittedName>
</protein>
<evidence type="ECO:0000313" key="3">
    <source>
        <dbReference type="Proteomes" id="UP001498398"/>
    </source>
</evidence>
<comment type="caution">
    <text evidence="2">The sequence shown here is derived from an EMBL/GenBank/DDBJ whole genome shotgun (WGS) entry which is preliminary data.</text>
</comment>
<name>A0ABR1IVT9_9AGAR</name>
<sequence>MYHYTSNSLVQTKVNFDRSRCYPLTLKPPKNHFTRSPVSPASPSPTAAHVVPKSIPGSPSLLPTTALSTTNDATFTEIMAQSTHIHICSLPHLEESLERQWTQWVHDPTTAYITITYDKSFDLNIVLEHIDKLAFRKSLRLWILSGRICIKMSSLVHDTCTTQFSQAVEDALKKLAASFGSEKHELFSTSPAIYRVAIGAKQPDNSWKPNKSPLKDGPWIVVKTGYSESKQALLVDAEWWAEHAYNLKLIVLIDIQRKTTKGVSSITGITFEFLFNVTGRISAMEEASMIAAEQRDEEEEGEGGEEEEEEEEDGEGDEEEDEEEEDGKEDEEEDGEGEERDEMEGEQDDEEGGEQNEEVEGEEDEDKPIFKTVGIYTVPGTGSVTQDLDLYTSWFYGFDEYRPDWLPLDYDRFTVPASELETLRDSVVEAHTVWNSGVYQRPQSKKRRSPNDRGIYHESVFDPSQGHMIGSSGRKSKRAR</sequence>
<feature type="region of interest" description="Disordered" evidence="1">
    <location>
        <begin position="291"/>
        <end position="370"/>
    </location>
</feature>
<keyword evidence="3" id="KW-1185">Reference proteome</keyword>
<gene>
    <name evidence="2" type="ORF">VKT23_016231</name>
</gene>
<dbReference type="EMBL" id="JBANRG010000059">
    <property type="protein sequence ID" value="KAK7442260.1"/>
    <property type="molecule type" value="Genomic_DNA"/>
</dbReference>
<dbReference type="Proteomes" id="UP001498398">
    <property type="component" value="Unassembled WGS sequence"/>
</dbReference>
<evidence type="ECO:0000256" key="1">
    <source>
        <dbReference type="SAM" id="MobiDB-lite"/>
    </source>
</evidence>
<proteinExistence type="predicted"/>
<feature type="compositionally biased region" description="Basic and acidic residues" evidence="1">
    <location>
        <begin position="449"/>
        <end position="460"/>
    </location>
</feature>